<organism evidence="1 2">
    <name type="scientific">Catharanthus roseus</name>
    <name type="common">Madagascar periwinkle</name>
    <name type="synonym">Vinca rosea</name>
    <dbReference type="NCBI Taxonomy" id="4058"/>
    <lineage>
        <taxon>Eukaryota</taxon>
        <taxon>Viridiplantae</taxon>
        <taxon>Streptophyta</taxon>
        <taxon>Embryophyta</taxon>
        <taxon>Tracheophyta</taxon>
        <taxon>Spermatophyta</taxon>
        <taxon>Magnoliopsida</taxon>
        <taxon>eudicotyledons</taxon>
        <taxon>Gunneridae</taxon>
        <taxon>Pentapetalae</taxon>
        <taxon>asterids</taxon>
        <taxon>lamiids</taxon>
        <taxon>Gentianales</taxon>
        <taxon>Apocynaceae</taxon>
        <taxon>Rauvolfioideae</taxon>
        <taxon>Vinceae</taxon>
        <taxon>Catharanthinae</taxon>
        <taxon>Catharanthus</taxon>
    </lineage>
</organism>
<evidence type="ECO:0000313" key="1">
    <source>
        <dbReference type="EMBL" id="KAI5684459.1"/>
    </source>
</evidence>
<gene>
    <name evidence="1" type="ORF">M9H77_05687</name>
</gene>
<dbReference type="Proteomes" id="UP001060085">
    <property type="component" value="Linkage Group LG01"/>
</dbReference>
<keyword evidence="2" id="KW-1185">Reference proteome</keyword>
<comment type="caution">
    <text evidence="1">The sequence shown here is derived from an EMBL/GenBank/DDBJ whole genome shotgun (WGS) entry which is preliminary data.</text>
</comment>
<proteinExistence type="predicted"/>
<name>A0ACC0CHV2_CATRO</name>
<evidence type="ECO:0000313" key="2">
    <source>
        <dbReference type="Proteomes" id="UP001060085"/>
    </source>
</evidence>
<reference evidence="2" key="1">
    <citation type="journal article" date="2023" name="Nat. Plants">
        <title>Single-cell RNA sequencing provides a high-resolution roadmap for understanding the multicellular compartmentation of specialized metabolism.</title>
        <authorList>
            <person name="Sun S."/>
            <person name="Shen X."/>
            <person name="Li Y."/>
            <person name="Li Y."/>
            <person name="Wang S."/>
            <person name="Li R."/>
            <person name="Zhang H."/>
            <person name="Shen G."/>
            <person name="Guo B."/>
            <person name="Wei J."/>
            <person name="Xu J."/>
            <person name="St-Pierre B."/>
            <person name="Chen S."/>
            <person name="Sun C."/>
        </authorList>
    </citation>
    <scope>NUCLEOTIDE SEQUENCE [LARGE SCALE GENOMIC DNA]</scope>
</reference>
<dbReference type="EMBL" id="CM044701">
    <property type="protein sequence ID" value="KAI5684459.1"/>
    <property type="molecule type" value="Genomic_DNA"/>
</dbReference>
<accession>A0ACC0CHV2</accession>
<sequence length="448" mass="52153">MAVRPLQQFIVSISRHHCSSHQPQFNALFNLPLVRTTTSIPILLIRRRLSSRSPFSLVKQHHHQKQNPSSSSPPPAQHLSLSSKSHNSSHRLHPSVVLPETMSQKIGKAVRRPGAASKARVYADVNVIRPKEYWDYESLTVQWGEQDDYEVVRKVGRGKYSEVFEGVHTTNNEKCIIKILKPVKKKKIKREIKILQNLCGGPNIVKLLDIVRDQQSKTPSLIFEYVNNTDFKVLYPTLSDFDIRYYIYELLKALDYCHSQGIMHRDVKPHNVMIDHEQRKLRLIDWGLAEFYHPGKEYNVRVASRYFKGPELLVDLQDYDYSLDLWSLGCMFAGMIFRKEPFFYGHDNYDQLVKIAKVLGTDELNSYLKKYRLELDPQLAALVGRHSRKPWTKFINSENQHLAVPEAIDFVDKLLRYDHQERPTAKEAMGHPYFYPVRNAESSRTRTQ</sequence>
<protein>
    <submittedName>
        <fullName evidence="1">Uncharacterized protein</fullName>
    </submittedName>
</protein>